<protein>
    <recommendedName>
        <fullName evidence="2">FAD dependent oxidoreductase domain-containing protein</fullName>
    </recommendedName>
</protein>
<dbReference type="GeneID" id="20677021"/>
<evidence type="ECO:0000256" key="1">
    <source>
        <dbReference type="SAM" id="MobiDB-lite"/>
    </source>
</evidence>
<proteinExistence type="predicted"/>
<feature type="domain" description="FAD dependent oxidoreductase" evidence="2">
    <location>
        <begin position="63"/>
        <end position="464"/>
    </location>
</feature>
<dbReference type="InParanoid" id="W4JY92"/>
<dbReference type="SUPFAM" id="SSF51905">
    <property type="entry name" value="FAD/NAD(P)-binding domain"/>
    <property type="match status" value="1"/>
</dbReference>
<dbReference type="Gene3D" id="3.30.9.10">
    <property type="entry name" value="D-Amino Acid Oxidase, subunit A, domain 2"/>
    <property type="match status" value="1"/>
</dbReference>
<organism evidence="3 4">
    <name type="scientific">Heterobasidion irregulare (strain TC 32-1)</name>
    <dbReference type="NCBI Taxonomy" id="747525"/>
    <lineage>
        <taxon>Eukaryota</taxon>
        <taxon>Fungi</taxon>
        <taxon>Dikarya</taxon>
        <taxon>Basidiomycota</taxon>
        <taxon>Agaricomycotina</taxon>
        <taxon>Agaricomycetes</taxon>
        <taxon>Russulales</taxon>
        <taxon>Bondarzewiaceae</taxon>
        <taxon>Heterobasidion</taxon>
        <taxon>Heterobasidion annosum species complex</taxon>
    </lineage>
</organism>
<dbReference type="RefSeq" id="XP_009548850.1">
    <property type="nucleotide sequence ID" value="XM_009550555.1"/>
</dbReference>
<dbReference type="Pfam" id="PF01266">
    <property type="entry name" value="DAO"/>
    <property type="match status" value="1"/>
</dbReference>
<dbReference type="InterPro" id="IPR036188">
    <property type="entry name" value="FAD/NAD-bd_sf"/>
</dbReference>
<dbReference type="eggNOG" id="ENOG502S0HA">
    <property type="taxonomic scope" value="Eukaryota"/>
</dbReference>
<evidence type="ECO:0000313" key="4">
    <source>
        <dbReference type="Proteomes" id="UP000030671"/>
    </source>
</evidence>
<evidence type="ECO:0000259" key="2">
    <source>
        <dbReference type="Pfam" id="PF01266"/>
    </source>
</evidence>
<dbReference type="STRING" id="747525.W4JY92"/>
<gene>
    <name evidence="3" type="ORF">HETIRDRAFT_459844</name>
</gene>
<dbReference type="OrthoDB" id="429143at2759"/>
<dbReference type="Gene3D" id="3.50.50.60">
    <property type="entry name" value="FAD/NAD(P)-binding domain"/>
    <property type="match status" value="1"/>
</dbReference>
<sequence>MPVLSVNLNQLSEHQITFESPTDHGPASLPVPNPTQSFWLDSSPDANPLGREGSDVPLTSDADVCIIGSGISGVSAAYHLSKATEADPKLGPLKAVILEARDFCSGATGRNGGHLVSNAFLEFGANKAVWGVEDAIRAVALEDYTVSQITTLVKTQNLTDAVDLVTGGRIHLLVTQKEIEEARADYIAAKGAGVDVSTSEWLSQEVVKERYGTSYPGYKLPGHNLWPSKLVTHLFYLAKRATPSFDLRLHTRTPVTSILPNAFTSDSGMPSRRWILQTPRGFVSCSYVIHATNAYASHLLPHLTGPHGIVPTRGQIIAIRANATAAELTTSGWTGNEGFEYWFPRPLKAEDKDRHPLVILGGGRENSKDRFEIDETDDSVVNEDVGKALRGFLPGVFPGKFAEGREPEMEWTGIMGYTKTHDPFVGPLIDSDSLNTSAYQGQFISAGFSGHGMPRTFACAEAVAGMITAELSHSQWEVPDWLPKHYLTTNRR</sequence>
<dbReference type="GO" id="GO:0005737">
    <property type="term" value="C:cytoplasm"/>
    <property type="evidence" value="ECO:0007669"/>
    <property type="project" value="TreeGrafter"/>
</dbReference>
<keyword evidence="4" id="KW-1185">Reference proteome</keyword>
<dbReference type="EMBL" id="KI925461">
    <property type="protein sequence ID" value="ETW78513.1"/>
    <property type="molecule type" value="Genomic_DNA"/>
</dbReference>
<dbReference type="KEGG" id="hir:HETIRDRAFT_459844"/>
<feature type="region of interest" description="Disordered" evidence="1">
    <location>
        <begin position="18"/>
        <end position="55"/>
    </location>
</feature>
<dbReference type="Proteomes" id="UP000030671">
    <property type="component" value="Unassembled WGS sequence"/>
</dbReference>
<accession>W4JY92</accession>
<dbReference type="AlphaFoldDB" id="W4JY92"/>
<dbReference type="InterPro" id="IPR006076">
    <property type="entry name" value="FAD-dep_OxRdtase"/>
</dbReference>
<dbReference type="PANTHER" id="PTHR13847">
    <property type="entry name" value="SARCOSINE DEHYDROGENASE-RELATED"/>
    <property type="match status" value="1"/>
</dbReference>
<dbReference type="PANTHER" id="PTHR13847:SF260">
    <property type="entry name" value="FAD DEPENDENT OXIDOREDUCTASE DOMAIN-CONTAINING PROTEIN"/>
    <property type="match status" value="1"/>
</dbReference>
<dbReference type="HOGENOM" id="CLU_022730_3_1_1"/>
<reference evidence="3 4" key="1">
    <citation type="journal article" date="2012" name="New Phytol.">
        <title>Insight into trade-off between wood decay and parasitism from the genome of a fungal forest pathogen.</title>
        <authorList>
            <person name="Olson A."/>
            <person name="Aerts A."/>
            <person name="Asiegbu F."/>
            <person name="Belbahri L."/>
            <person name="Bouzid O."/>
            <person name="Broberg A."/>
            <person name="Canback B."/>
            <person name="Coutinho P.M."/>
            <person name="Cullen D."/>
            <person name="Dalman K."/>
            <person name="Deflorio G."/>
            <person name="van Diepen L.T."/>
            <person name="Dunand C."/>
            <person name="Duplessis S."/>
            <person name="Durling M."/>
            <person name="Gonthier P."/>
            <person name="Grimwood J."/>
            <person name="Fossdal C.G."/>
            <person name="Hansson D."/>
            <person name="Henrissat B."/>
            <person name="Hietala A."/>
            <person name="Himmelstrand K."/>
            <person name="Hoffmeister D."/>
            <person name="Hogberg N."/>
            <person name="James T.Y."/>
            <person name="Karlsson M."/>
            <person name="Kohler A."/>
            <person name="Kues U."/>
            <person name="Lee Y.H."/>
            <person name="Lin Y.C."/>
            <person name="Lind M."/>
            <person name="Lindquist E."/>
            <person name="Lombard V."/>
            <person name="Lucas S."/>
            <person name="Lunden K."/>
            <person name="Morin E."/>
            <person name="Murat C."/>
            <person name="Park J."/>
            <person name="Raffaello T."/>
            <person name="Rouze P."/>
            <person name="Salamov A."/>
            <person name="Schmutz J."/>
            <person name="Solheim H."/>
            <person name="Stahlberg J."/>
            <person name="Velez H."/>
            <person name="de Vries R.P."/>
            <person name="Wiebenga A."/>
            <person name="Woodward S."/>
            <person name="Yakovlev I."/>
            <person name="Garbelotto M."/>
            <person name="Martin F."/>
            <person name="Grigoriev I.V."/>
            <person name="Stenlid J."/>
        </authorList>
    </citation>
    <scope>NUCLEOTIDE SEQUENCE [LARGE SCALE GENOMIC DNA]</scope>
    <source>
        <strain evidence="3 4">TC 32-1</strain>
    </source>
</reference>
<name>W4JY92_HETIT</name>
<evidence type="ECO:0000313" key="3">
    <source>
        <dbReference type="EMBL" id="ETW78513.1"/>
    </source>
</evidence>